<dbReference type="GO" id="GO:0005737">
    <property type="term" value="C:cytoplasm"/>
    <property type="evidence" value="ECO:0007669"/>
    <property type="project" value="TreeGrafter"/>
</dbReference>
<dbReference type="CDD" id="cd09212">
    <property type="entry name" value="PUB"/>
    <property type="match status" value="1"/>
</dbReference>
<organism evidence="3 4">
    <name type="scientific">Euroglyphus maynei</name>
    <name type="common">Mayne's house dust mite</name>
    <dbReference type="NCBI Taxonomy" id="6958"/>
    <lineage>
        <taxon>Eukaryota</taxon>
        <taxon>Metazoa</taxon>
        <taxon>Ecdysozoa</taxon>
        <taxon>Arthropoda</taxon>
        <taxon>Chelicerata</taxon>
        <taxon>Arachnida</taxon>
        <taxon>Acari</taxon>
        <taxon>Acariformes</taxon>
        <taxon>Sarcoptiformes</taxon>
        <taxon>Astigmata</taxon>
        <taxon>Psoroptidia</taxon>
        <taxon>Analgoidea</taxon>
        <taxon>Pyroglyphidae</taxon>
        <taxon>Pyroglyphinae</taxon>
        <taxon>Euroglyphus</taxon>
    </lineage>
</organism>
<accession>A0A1Y3ARI2</accession>
<dbReference type="AlphaFoldDB" id="A0A1Y3ARI2"/>
<feature type="compositionally biased region" description="Low complexity" evidence="1">
    <location>
        <begin position="25"/>
        <end position="34"/>
    </location>
</feature>
<dbReference type="Pfam" id="PF09409">
    <property type="entry name" value="PUB"/>
    <property type="match status" value="1"/>
</dbReference>
<dbReference type="Gene3D" id="1.20.58.2190">
    <property type="match status" value="1"/>
</dbReference>
<protein>
    <submittedName>
        <fullName evidence="3">UBX domain-containing protein 6-like protein</fullName>
    </submittedName>
</protein>
<dbReference type="PANTHER" id="PTHR23153">
    <property type="entry name" value="UBX-RELATED"/>
    <property type="match status" value="1"/>
</dbReference>
<keyword evidence="4" id="KW-1185">Reference proteome</keyword>
<dbReference type="InterPro" id="IPR018997">
    <property type="entry name" value="PUB_domain"/>
</dbReference>
<feature type="region of interest" description="Disordered" evidence="1">
    <location>
        <begin position="1"/>
        <end position="34"/>
    </location>
</feature>
<feature type="non-terminal residue" evidence="3">
    <location>
        <position position="236"/>
    </location>
</feature>
<feature type="compositionally biased region" description="Basic and acidic residues" evidence="1">
    <location>
        <begin position="1"/>
        <end position="23"/>
    </location>
</feature>
<proteinExistence type="predicted"/>
<evidence type="ECO:0000259" key="2">
    <source>
        <dbReference type="Pfam" id="PF09409"/>
    </source>
</evidence>
<evidence type="ECO:0000256" key="1">
    <source>
        <dbReference type="SAM" id="MobiDB-lite"/>
    </source>
</evidence>
<feature type="domain" description="PUB" evidence="2">
    <location>
        <begin position="110"/>
        <end position="182"/>
    </location>
</feature>
<reference evidence="3 4" key="1">
    <citation type="submission" date="2017-03" db="EMBL/GenBank/DDBJ databases">
        <title>Genome Survey of Euroglyphus maynei.</title>
        <authorList>
            <person name="Arlian L.G."/>
            <person name="Morgan M.S."/>
            <person name="Rider S.D."/>
        </authorList>
    </citation>
    <scope>NUCLEOTIDE SEQUENCE [LARGE SCALE GENOMIC DNA]</scope>
    <source>
        <strain evidence="3">Arlian Lab</strain>
        <tissue evidence="3">Whole body</tissue>
    </source>
</reference>
<feature type="region of interest" description="Disordered" evidence="1">
    <location>
        <begin position="216"/>
        <end position="236"/>
    </location>
</feature>
<evidence type="ECO:0000313" key="4">
    <source>
        <dbReference type="Proteomes" id="UP000194236"/>
    </source>
</evidence>
<dbReference type="InterPro" id="IPR036339">
    <property type="entry name" value="PUB-like_dom_sf"/>
</dbReference>
<dbReference type="SUPFAM" id="SSF143503">
    <property type="entry name" value="PUG domain-like"/>
    <property type="match status" value="1"/>
</dbReference>
<dbReference type="Proteomes" id="UP000194236">
    <property type="component" value="Unassembled WGS sequence"/>
</dbReference>
<sequence length="236" mass="27849">MAEEKQKFEKELKIKEDMEEKRLRQQQQEQLQSKQMENPFKEFENAQRFTCQTLNLTDPIPFKEIVRQIKSSIYDNFTDDPVLRSAMIIFNCNRSIDDHPNSNGNRNVRLQNCLDIILKIITNLLMAENDEQMEKFKRIRRSKIEQKVLSLDGSLDFLFAIGFTIDEKDSDWLVYVDDDDDDGRKMKMTYLKDLISNPQIIPIELDRQIKLIDQSKQMDTMDNESDVPITSADVKE</sequence>
<name>A0A1Y3ARI2_EURMA</name>
<evidence type="ECO:0000313" key="3">
    <source>
        <dbReference type="EMBL" id="OTF70424.1"/>
    </source>
</evidence>
<gene>
    <name evidence="3" type="ORF">BLA29_010489</name>
</gene>
<dbReference type="EMBL" id="MUJZ01065834">
    <property type="protein sequence ID" value="OTF70424.1"/>
    <property type="molecule type" value="Genomic_DNA"/>
</dbReference>
<dbReference type="OrthoDB" id="49605at2759"/>
<comment type="caution">
    <text evidence="3">The sequence shown here is derived from an EMBL/GenBank/DDBJ whole genome shotgun (WGS) entry which is preliminary data.</text>
</comment>
<dbReference type="PANTHER" id="PTHR23153:SF38">
    <property type="entry name" value="UBX DOMAIN-CONTAINING PROTEIN 6"/>
    <property type="match status" value="1"/>
</dbReference>